<organism evidence="1 2">
    <name type="scientific">Bradyrhizobium lablabi</name>
    <dbReference type="NCBI Taxonomy" id="722472"/>
    <lineage>
        <taxon>Bacteria</taxon>
        <taxon>Pseudomonadati</taxon>
        <taxon>Pseudomonadota</taxon>
        <taxon>Alphaproteobacteria</taxon>
        <taxon>Hyphomicrobiales</taxon>
        <taxon>Nitrobacteraceae</taxon>
        <taxon>Bradyrhizobium</taxon>
    </lineage>
</organism>
<evidence type="ECO:0000313" key="2">
    <source>
        <dbReference type="Proteomes" id="UP000183208"/>
    </source>
</evidence>
<gene>
    <name evidence="1" type="ORF">SAMN05444171_1327</name>
</gene>
<dbReference type="Proteomes" id="UP000183208">
    <property type="component" value="Unassembled WGS sequence"/>
</dbReference>
<dbReference type="AlphaFoldDB" id="A0A1H4S8P3"/>
<dbReference type="EMBL" id="FNTI01000001">
    <property type="protein sequence ID" value="SEC40492.1"/>
    <property type="molecule type" value="Genomic_DNA"/>
</dbReference>
<accession>A0A1H4S8P3</accession>
<dbReference type="RefSeq" id="WP_143039635.1">
    <property type="nucleotide sequence ID" value="NZ_FNTI01000001.1"/>
</dbReference>
<sequence>MSELLGQSGNALPGVRPPGLGLTDLRDGMTFNAVGETVGLVISTAKKQTKSMWLTGHPSITCVGCKLRITAPPNNR</sequence>
<protein>
    <submittedName>
        <fullName evidence="1">Uncharacterized protein</fullName>
    </submittedName>
</protein>
<proteinExistence type="predicted"/>
<name>A0A1H4S8P3_9BRAD</name>
<dbReference type="OrthoDB" id="10003652at2"/>
<evidence type="ECO:0000313" key="1">
    <source>
        <dbReference type="EMBL" id="SEC40492.1"/>
    </source>
</evidence>
<reference evidence="1 2" key="1">
    <citation type="submission" date="2016-10" db="EMBL/GenBank/DDBJ databases">
        <authorList>
            <person name="de Groot N.N."/>
        </authorList>
    </citation>
    <scope>NUCLEOTIDE SEQUENCE [LARGE SCALE GENOMIC DNA]</scope>
    <source>
        <strain evidence="1 2">GAS522</strain>
    </source>
</reference>